<evidence type="ECO:0000313" key="3">
    <source>
        <dbReference type="Proteomes" id="UP000190744"/>
    </source>
</evidence>
<reference evidence="3" key="1">
    <citation type="submission" date="2015-09" db="EMBL/GenBank/DDBJ databases">
        <authorList>
            <person name="Fill T.P."/>
            <person name="Baretta J.F."/>
            <person name="de Almeida L.G."/>
            <person name="Rocha M."/>
            <person name="de Souza D.H."/>
            <person name="Malavazi I."/>
            <person name="Cerdeira L.T."/>
            <person name="Hong H."/>
            <person name="Samborskyy M."/>
            <person name="de Vasconcelos A.T."/>
            <person name="Leadlay P."/>
            <person name="Rodrigues-Filho E."/>
        </authorList>
    </citation>
    <scope>NUCLEOTIDE SEQUENCE [LARGE SCALE GENOMIC DNA]</scope>
    <source>
        <strain evidence="3">LaBioMMi 136</strain>
    </source>
</reference>
<protein>
    <submittedName>
        <fullName evidence="2">Uncharacterized protein</fullName>
    </submittedName>
</protein>
<dbReference type="AlphaFoldDB" id="A0A1S9R872"/>
<feature type="compositionally biased region" description="Polar residues" evidence="1">
    <location>
        <begin position="414"/>
        <end position="428"/>
    </location>
</feature>
<name>A0A1S9R872_PENBI</name>
<feature type="region of interest" description="Disordered" evidence="1">
    <location>
        <begin position="414"/>
        <end position="470"/>
    </location>
</feature>
<accession>A0A1S9R872</accession>
<dbReference type="Proteomes" id="UP000190744">
    <property type="component" value="Unassembled WGS sequence"/>
</dbReference>
<organism evidence="2 3">
    <name type="scientific">Penicillium brasilianum</name>
    <dbReference type="NCBI Taxonomy" id="104259"/>
    <lineage>
        <taxon>Eukaryota</taxon>
        <taxon>Fungi</taxon>
        <taxon>Dikarya</taxon>
        <taxon>Ascomycota</taxon>
        <taxon>Pezizomycotina</taxon>
        <taxon>Eurotiomycetes</taxon>
        <taxon>Eurotiomycetidae</taxon>
        <taxon>Eurotiales</taxon>
        <taxon>Aspergillaceae</taxon>
        <taxon>Penicillium</taxon>
    </lineage>
</organism>
<comment type="caution">
    <text evidence="2">The sequence shown here is derived from an EMBL/GenBank/DDBJ whole genome shotgun (WGS) entry which is preliminary data.</text>
</comment>
<evidence type="ECO:0000256" key="1">
    <source>
        <dbReference type="SAM" id="MobiDB-lite"/>
    </source>
</evidence>
<dbReference type="PANTHER" id="PTHR33099:SF7">
    <property type="entry name" value="MYND-TYPE DOMAIN-CONTAINING PROTEIN"/>
    <property type="match status" value="1"/>
</dbReference>
<sequence>MATSELLAALNAIESSGTFASKGELPYVDPQINVQGVGPITLPLQESQARQMIDQAHQAPYGKGSETLVDTTVRNTLELNPAQFELGNPDWDSYVEKACAWVARDLGGAMFKPHADTEKTPGMFATLVIGLPSPYEGGDLVVKHQGDKMTLQTLKYGFSYQRPTSCLQTDEARYLHKTLKNWIGQAGRELSHAFYKLDHEYTKANISLNILKRRDMAVVHLLKDISKTLNVDIFLALITKEELGSCEYDDDKRYDGYRSYEEMDKGEDGVLHDLDEVFDTSYKITSLVDLDGCHLAKDMKLKKNNVLQEDCFEKVDPEEFYIGPSYPMRDSRRQHLHMNLDFGRIDCTHQTERIRPPYTLVVTKKFPRHTTDITEWKKRKAEAPIKLHCFSKSDLTVWLGKDYDRLMKMVDPESSSGLSARTVPQPQSLAPIPPNQQTRTNPPMPQPTSIAGRKRKATDTDVVDLTGDDW</sequence>
<dbReference type="EMBL" id="LJBN01000238">
    <property type="protein sequence ID" value="OOQ81729.1"/>
    <property type="molecule type" value="Genomic_DNA"/>
</dbReference>
<gene>
    <name evidence="2" type="ORF">PEBR_42937</name>
</gene>
<dbReference type="PANTHER" id="PTHR33099">
    <property type="entry name" value="FE2OG DIOXYGENASE DOMAIN-CONTAINING PROTEIN"/>
    <property type="match status" value="1"/>
</dbReference>
<proteinExistence type="predicted"/>
<evidence type="ECO:0000313" key="2">
    <source>
        <dbReference type="EMBL" id="OOQ81729.1"/>
    </source>
</evidence>